<name>A0AAW9NI70_9BACL</name>
<keyword evidence="5 6" id="KW-0472">Membrane</keyword>
<keyword evidence="3 6" id="KW-0812">Transmembrane</keyword>
<keyword evidence="8" id="KW-1185">Reference proteome</keyword>
<comment type="subcellular location">
    <subcellularLocation>
        <location evidence="1">Cell membrane</location>
        <topology evidence="1">Multi-pass membrane protein</topology>
    </subcellularLocation>
</comment>
<feature type="transmembrane region" description="Helical" evidence="6">
    <location>
        <begin position="244"/>
        <end position="262"/>
    </location>
</feature>
<dbReference type="NCBIfam" id="TIGR00704">
    <property type="entry name" value="NaPi_cotrn_rel"/>
    <property type="match status" value="1"/>
</dbReference>
<feature type="transmembrane region" description="Helical" evidence="6">
    <location>
        <begin position="164"/>
        <end position="181"/>
    </location>
</feature>
<evidence type="ECO:0000256" key="4">
    <source>
        <dbReference type="ARBA" id="ARBA00022989"/>
    </source>
</evidence>
<dbReference type="GO" id="GO:0044341">
    <property type="term" value="P:sodium-dependent phosphate transport"/>
    <property type="evidence" value="ECO:0007669"/>
    <property type="project" value="InterPro"/>
</dbReference>
<dbReference type="Pfam" id="PF02690">
    <property type="entry name" value="Na_Pi_cotrans"/>
    <property type="match status" value="2"/>
</dbReference>
<reference evidence="7 8" key="1">
    <citation type="submission" date="2023-03" db="EMBL/GenBank/DDBJ databases">
        <title>Bacillus Genome Sequencing.</title>
        <authorList>
            <person name="Dunlap C."/>
        </authorList>
    </citation>
    <scope>NUCLEOTIDE SEQUENCE [LARGE SCALE GENOMIC DNA]</scope>
    <source>
        <strain evidence="7 8">B-59205</strain>
    </source>
</reference>
<dbReference type="InterPro" id="IPR003841">
    <property type="entry name" value="Na/Pi_transpt"/>
</dbReference>
<dbReference type="PANTHER" id="PTHR10010">
    <property type="entry name" value="SOLUTE CARRIER FAMILY 34 SODIUM PHOSPHATE , MEMBER 2-RELATED"/>
    <property type="match status" value="1"/>
</dbReference>
<sequence>MLTIFGGIGLFLLGMSMLTNGLKEIAGEVLKRWLNKFTRGTFSSMLSGILMTILVQSSTATTLLTIGFVSAGLLTFIQSIGVIIGANIGSTSTGWIISLIGFKISLQAMALPIIGIGVFMSFVAPRDIKKFGGVLAGFGLLFLGIDMLQQGMGDAQNFIAFDKIPANSFFSVFLLIIIGVIMTIIMQASSAAMAATLAALFTGAIDFEQAAYLVIGQNIGTTATALFAAIGASVSAKRTAMTHLLFNVVTALIVTATFPYFLQMVRWITEAVVGRFDETMALAIFHTLFSVLGALIFMPFIKQFAKLLIKIVPERENALTRDLDTKLLEVPSVALDVSFKTIRDIMAVLTTAQSNLMVTKKITAEYERKMDEVEEAIQMTNDFLNAIQSTSTRERNKHIAILHTQDHLVRLVKVLREEQQLEALVLQPQLMTEWQEILADVQQNLSGEEPISKIAQILEGHSRMMAQARRNKRNEYFERSVANETELDVAVSKVGALLWIDRLVYHYWRSTARMAEFQQIDEEKRLKSSSDKTA</sequence>
<dbReference type="PANTHER" id="PTHR10010:SF46">
    <property type="entry name" value="SODIUM-DEPENDENT PHOSPHATE TRANSPORT PROTEIN 2B"/>
    <property type="match status" value="1"/>
</dbReference>
<evidence type="ECO:0000256" key="3">
    <source>
        <dbReference type="ARBA" id="ARBA00022692"/>
    </source>
</evidence>
<dbReference type="EMBL" id="JARSFG010000003">
    <property type="protein sequence ID" value="MEC1177452.1"/>
    <property type="molecule type" value="Genomic_DNA"/>
</dbReference>
<dbReference type="AlphaFoldDB" id="A0AAW9NI70"/>
<keyword evidence="2" id="KW-1003">Cell membrane</keyword>
<evidence type="ECO:0000256" key="1">
    <source>
        <dbReference type="ARBA" id="ARBA00004651"/>
    </source>
</evidence>
<organism evidence="7 8">
    <name type="scientific">Metasolibacillus meyeri</name>
    <dbReference type="NCBI Taxonomy" id="1071052"/>
    <lineage>
        <taxon>Bacteria</taxon>
        <taxon>Bacillati</taxon>
        <taxon>Bacillota</taxon>
        <taxon>Bacilli</taxon>
        <taxon>Bacillales</taxon>
        <taxon>Caryophanaceae</taxon>
        <taxon>Metasolibacillus</taxon>
    </lineage>
</organism>
<comment type="caution">
    <text evidence="7">The sequence shown here is derived from an EMBL/GenBank/DDBJ whole genome shotgun (WGS) entry which is preliminary data.</text>
</comment>
<dbReference type="Proteomes" id="UP001344888">
    <property type="component" value="Unassembled WGS sequence"/>
</dbReference>
<protein>
    <submittedName>
        <fullName evidence="7">Na/Pi symporter</fullName>
    </submittedName>
</protein>
<feature type="transmembrane region" description="Helical" evidence="6">
    <location>
        <begin position="282"/>
        <end position="301"/>
    </location>
</feature>
<evidence type="ECO:0000256" key="5">
    <source>
        <dbReference type="ARBA" id="ARBA00023136"/>
    </source>
</evidence>
<gene>
    <name evidence="7" type="ORF">P9B03_03065</name>
</gene>
<evidence type="ECO:0000256" key="2">
    <source>
        <dbReference type="ARBA" id="ARBA00022475"/>
    </source>
</evidence>
<dbReference type="RefSeq" id="WP_326121800.1">
    <property type="nucleotide sequence ID" value="NZ_JARSFG010000003.1"/>
</dbReference>
<feature type="transmembrane region" description="Helical" evidence="6">
    <location>
        <begin position="211"/>
        <end position="232"/>
    </location>
</feature>
<feature type="transmembrane region" description="Helical" evidence="6">
    <location>
        <begin position="131"/>
        <end position="152"/>
    </location>
</feature>
<dbReference type="NCBIfam" id="NF037997">
    <property type="entry name" value="Na_Pi_symport"/>
    <property type="match status" value="1"/>
</dbReference>
<feature type="transmembrane region" description="Helical" evidence="6">
    <location>
        <begin position="104"/>
        <end position="124"/>
    </location>
</feature>
<dbReference type="GO" id="GO:0005886">
    <property type="term" value="C:plasma membrane"/>
    <property type="evidence" value="ECO:0007669"/>
    <property type="project" value="UniProtKB-SubCell"/>
</dbReference>
<keyword evidence="4 6" id="KW-1133">Transmembrane helix</keyword>
<evidence type="ECO:0000313" key="8">
    <source>
        <dbReference type="Proteomes" id="UP001344888"/>
    </source>
</evidence>
<evidence type="ECO:0000256" key="6">
    <source>
        <dbReference type="SAM" id="Phobius"/>
    </source>
</evidence>
<proteinExistence type="predicted"/>
<accession>A0AAW9NI70</accession>
<dbReference type="GO" id="GO:0005436">
    <property type="term" value="F:sodium:phosphate symporter activity"/>
    <property type="evidence" value="ECO:0007669"/>
    <property type="project" value="InterPro"/>
</dbReference>
<evidence type="ECO:0000313" key="7">
    <source>
        <dbReference type="EMBL" id="MEC1177452.1"/>
    </source>
</evidence>
<feature type="transmembrane region" description="Helical" evidence="6">
    <location>
        <begin position="37"/>
        <end position="55"/>
    </location>
</feature>
<dbReference type="InterPro" id="IPR004633">
    <property type="entry name" value="NaPi_cotrn-rel/YqeW-like"/>
</dbReference>
<feature type="transmembrane region" description="Helical" evidence="6">
    <location>
        <begin position="62"/>
        <end position="84"/>
    </location>
</feature>